<gene>
    <name evidence="11" type="ORF">CAPTEDRAFT_223508</name>
</gene>
<organism evidence="11">
    <name type="scientific">Capitella teleta</name>
    <name type="common">Polychaete worm</name>
    <dbReference type="NCBI Taxonomy" id="283909"/>
    <lineage>
        <taxon>Eukaryota</taxon>
        <taxon>Metazoa</taxon>
        <taxon>Spiralia</taxon>
        <taxon>Lophotrochozoa</taxon>
        <taxon>Annelida</taxon>
        <taxon>Polychaeta</taxon>
        <taxon>Sedentaria</taxon>
        <taxon>Scolecida</taxon>
        <taxon>Capitellidae</taxon>
        <taxon>Capitella</taxon>
    </lineage>
</organism>
<keyword evidence="5" id="KW-0735">Signal-anchor</keyword>
<keyword evidence="7" id="KW-0333">Golgi apparatus</keyword>
<keyword evidence="8 10" id="KW-0472">Membrane</keyword>
<reference evidence="11 13" key="2">
    <citation type="journal article" date="2013" name="Nature">
        <title>Insights into bilaterian evolution from three spiralian genomes.</title>
        <authorList>
            <person name="Simakov O."/>
            <person name="Marletaz F."/>
            <person name="Cho S.J."/>
            <person name="Edsinger-Gonzales E."/>
            <person name="Havlak P."/>
            <person name="Hellsten U."/>
            <person name="Kuo D.H."/>
            <person name="Larsson T."/>
            <person name="Lv J."/>
            <person name="Arendt D."/>
            <person name="Savage R."/>
            <person name="Osoegawa K."/>
            <person name="de Jong P."/>
            <person name="Grimwood J."/>
            <person name="Chapman J.A."/>
            <person name="Shapiro H."/>
            <person name="Aerts A."/>
            <person name="Otillar R.P."/>
            <person name="Terry A.Y."/>
            <person name="Boore J.L."/>
            <person name="Grigoriev I.V."/>
            <person name="Lindberg D.R."/>
            <person name="Seaver E.C."/>
            <person name="Weisblat D.A."/>
            <person name="Putnam N.H."/>
            <person name="Rokhsar D.S."/>
        </authorList>
    </citation>
    <scope>NUCLEOTIDE SEQUENCE</scope>
    <source>
        <strain evidence="11 13">I ESC-2004</strain>
    </source>
</reference>
<dbReference type="InterPro" id="IPR005331">
    <property type="entry name" value="Sulfotransferase"/>
</dbReference>
<evidence type="ECO:0000256" key="3">
    <source>
        <dbReference type="ARBA" id="ARBA00022679"/>
    </source>
</evidence>
<keyword evidence="6 10" id="KW-1133">Transmembrane helix</keyword>
<dbReference type="AlphaFoldDB" id="R7UEI1"/>
<dbReference type="GO" id="GO:0000139">
    <property type="term" value="C:Golgi membrane"/>
    <property type="evidence" value="ECO:0007669"/>
    <property type="project" value="UniProtKB-SubCell"/>
</dbReference>
<dbReference type="EMBL" id="AMQN01008176">
    <property type="status" value="NOT_ANNOTATED_CDS"/>
    <property type="molecule type" value="Genomic_DNA"/>
</dbReference>
<keyword evidence="3" id="KW-0808">Transferase</keyword>
<evidence type="ECO:0008006" key="14">
    <source>
        <dbReference type="Google" id="ProtNLM"/>
    </source>
</evidence>
<feature type="transmembrane region" description="Helical" evidence="10">
    <location>
        <begin position="16"/>
        <end position="32"/>
    </location>
</feature>
<protein>
    <recommendedName>
        <fullName evidence="14">Sulfotransferase domain-containing protein</fullName>
    </recommendedName>
</protein>
<keyword evidence="13" id="KW-1185">Reference proteome</keyword>
<evidence type="ECO:0000313" key="11">
    <source>
        <dbReference type="EMBL" id="ELU04384.1"/>
    </source>
</evidence>
<evidence type="ECO:0000256" key="7">
    <source>
        <dbReference type="ARBA" id="ARBA00023034"/>
    </source>
</evidence>
<dbReference type="OrthoDB" id="10019582at2759"/>
<comment type="similarity">
    <text evidence="2">Belongs to the sulfotransferase 3 family.</text>
</comment>
<evidence type="ECO:0000313" key="13">
    <source>
        <dbReference type="Proteomes" id="UP000014760"/>
    </source>
</evidence>
<dbReference type="STRING" id="283909.R7UEI1"/>
<evidence type="ECO:0000256" key="9">
    <source>
        <dbReference type="ARBA" id="ARBA00023180"/>
    </source>
</evidence>
<dbReference type="Proteomes" id="UP000014760">
    <property type="component" value="Unassembled WGS sequence"/>
</dbReference>
<accession>R7UEI1</accession>
<dbReference type="PANTHER" id="PTHR12129:SF15">
    <property type="entry name" value="URONYL 2-SULFOTRANSFERASE"/>
    <property type="match status" value="1"/>
</dbReference>
<reference evidence="13" key="1">
    <citation type="submission" date="2012-12" db="EMBL/GenBank/DDBJ databases">
        <authorList>
            <person name="Hellsten U."/>
            <person name="Grimwood J."/>
            <person name="Chapman J.A."/>
            <person name="Shapiro H."/>
            <person name="Aerts A."/>
            <person name="Otillar R.P."/>
            <person name="Terry A.Y."/>
            <person name="Boore J.L."/>
            <person name="Simakov O."/>
            <person name="Marletaz F."/>
            <person name="Cho S.-J."/>
            <person name="Edsinger-Gonzales E."/>
            <person name="Havlak P."/>
            <person name="Kuo D.-H."/>
            <person name="Larsson T."/>
            <person name="Lv J."/>
            <person name="Arendt D."/>
            <person name="Savage R."/>
            <person name="Osoegawa K."/>
            <person name="de Jong P."/>
            <person name="Lindberg D.R."/>
            <person name="Seaver E.C."/>
            <person name="Weisblat D.A."/>
            <person name="Putnam N.H."/>
            <person name="Grigoriev I.V."/>
            <person name="Rokhsar D.S."/>
        </authorList>
    </citation>
    <scope>NUCLEOTIDE SEQUENCE</scope>
    <source>
        <strain evidence="13">I ESC-2004</strain>
    </source>
</reference>
<dbReference type="Gene3D" id="3.40.50.300">
    <property type="entry name" value="P-loop containing nucleotide triphosphate hydrolases"/>
    <property type="match status" value="1"/>
</dbReference>
<dbReference type="FunCoup" id="R7UEI1">
    <property type="interactions" value="2"/>
</dbReference>
<evidence type="ECO:0000256" key="5">
    <source>
        <dbReference type="ARBA" id="ARBA00022968"/>
    </source>
</evidence>
<dbReference type="SUPFAM" id="SSF52540">
    <property type="entry name" value="P-loop containing nucleoside triphosphate hydrolases"/>
    <property type="match status" value="1"/>
</dbReference>
<dbReference type="HOGENOM" id="CLU_045310_1_1_1"/>
<dbReference type="InterPro" id="IPR027417">
    <property type="entry name" value="P-loop_NTPase"/>
</dbReference>
<name>R7UEI1_CAPTE</name>
<evidence type="ECO:0000256" key="4">
    <source>
        <dbReference type="ARBA" id="ARBA00022692"/>
    </source>
</evidence>
<evidence type="ECO:0000256" key="2">
    <source>
        <dbReference type="ARBA" id="ARBA00010569"/>
    </source>
</evidence>
<evidence type="ECO:0000256" key="1">
    <source>
        <dbReference type="ARBA" id="ARBA00004323"/>
    </source>
</evidence>
<evidence type="ECO:0000256" key="10">
    <source>
        <dbReference type="SAM" id="Phobius"/>
    </source>
</evidence>
<evidence type="ECO:0000256" key="8">
    <source>
        <dbReference type="ARBA" id="ARBA00023136"/>
    </source>
</evidence>
<keyword evidence="9" id="KW-0325">Glycoprotein</keyword>
<dbReference type="EMBL" id="KB302363">
    <property type="protein sequence ID" value="ELU04384.1"/>
    <property type="molecule type" value="Genomic_DNA"/>
</dbReference>
<dbReference type="EnsemblMetazoa" id="CapteT223508">
    <property type="protein sequence ID" value="CapteP223508"/>
    <property type="gene ID" value="CapteG223508"/>
</dbReference>
<dbReference type="InterPro" id="IPR007734">
    <property type="entry name" value="Heparan_SO4_2-O-STrfase"/>
</dbReference>
<proteinExistence type="inferred from homology"/>
<comment type="subcellular location">
    <subcellularLocation>
        <location evidence="1">Golgi apparatus membrane</location>
        <topology evidence="1">Single-pass type II membrane protein</topology>
    </subcellularLocation>
</comment>
<dbReference type="PANTHER" id="PTHR12129">
    <property type="entry name" value="HEPARAN SULFATE 2-O-SULFOTRANSFERASE"/>
    <property type="match status" value="1"/>
</dbReference>
<reference evidence="12" key="3">
    <citation type="submission" date="2015-06" db="UniProtKB">
        <authorList>
            <consortium name="EnsemblMetazoa"/>
        </authorList>
    </citation>
    <scope>IDENTIFICATION</scope>
</reference>
<evidence type="ECO:0000313" key="12">
    <source>
        <dbReference type="EnsemblMetazoa" id="CapteP223508"/>
    </source>
</evidence>
<dbReference type="GO" id="GO:0008146">
    <property type="term" value="F:sulfotransferase activity"/>
    <property type="evidence" value="ECO:0007669"/>
    <property type="project" value="InterPro"/>
</dbReference>
<dbReference type="OMA" id="HGTFQYL"/>
<evidence type="ECO:0000256" key="6">
    <source>
        <dbReference type="ARBA" id="ARBA00022989"/>
    </source>
</evidence>
<dbReference type="Pfam" id="PF03567">
    <property type="entry name" value="Sulfotransfer_2"/>
    <property type="match status" value="1"/>
</dbReference>
<keyword evidence="4 10" id="KW-0812">Transmembrane</keyword>
<sequence>MASLMLKAKRYAQPKYIVLGLLIIYAILLFIGPDDEDQGAAPGARADTAAGEPIKEVEAPGIYELDFLNELIEEVTGIDKLLKAVASGKVQTDRILYNRVPKCSSTTLRYIFGDLATANNFNLEVSNNFAQEAVNDTGEGEVSMQSYCSIVFKAFEISCLAEKVLTDEVKNLKVPSLYIRHVFFVDFQKHDRPNPIYINLVRDPIDRLVSDYYFKRFQLQNVFPMPEERRKRTYDECVFGMFPECVAPTPKGFFRIIPYFCGQDEKCFTPSQWALDRAKENVIKHYLVVGMSEDVDKFLEVLDMMMPTFFKKGREMYESKLSFFKEKFKSGKIPPTNRTISIMKDMMEYDYHFYEFVRQRFFTLYNRLKKLPMDPTPPPLR</sequence>